<evidence type="ECO:0000256" key="1">
    <source>
        <dbReference type="ARBA" id="ARBA00004571"/>
    </source>
</evidence>
<dbReference type="eggNOG" id="COG1629">
    <property type="taxonomic scope" value="Bacteria"/>
</dbReference>
<dbReference type="SUPFAM" id="SSF56935">
    <property type="entry name" value="Porins"/>
    <property type="match status" value="1"/>
</dbReference>
<keyword evidence="10 11" id="KW-0998">Cell outer membrane</keyword>
<reference evidence="14 15" key="1">
    <citation type="journal article" date="2013" name="Genome Announc.">
        <title>Draft Genome Sequence of a Hexachlorocyclohexane-Degrading Bacterium, Sphingobium baderi Strain LL03T.</title>
        <authorList>
            <person name="Kaur J."/>
            <person name="Verma H."/>
            <person name="Tripathi C."/>
            <person name="Khurana J.P."/>
            <person name="Lal R."/>
        </authorList>
    </citation>
    <scope>NUCLEOTIDE SEQUENCE [LARGE SCALE GENOMIC DNA]</scope>
    <source>
        <strain evidence="14 15">LL03</strain>
    </source>
</reference>
<dbReference type="InterPro" id="IPR036942">
    <property type="entry name" value="Beta-barrel_TonB_sf"/>
</dbReference>
<dbReference type="InterPro" id="IPR039426">
    <property type="entry name" value="TonB-dep_rcpt-like"/>
</dbReference>
<keyword evidence="12" id="KW-0732">Signal</keyword>
<feature type="chain" id="PRO_5004564251" description="TonB-dependent receptor plug domain-containing protein" evidence="12">
    <location>
        <begin position="26"/>
        <end position="413"/>
    </location>
</feature>
<feature type="domain" description="TonB-dependent receptor plug" evidence="13">
    <location>
        <begin position="53"/>
        <end position="160"/>
    </location>
</feature>
<dbReference type="PROSITE" id="PS52016">
    <property type="entry name" value="TONB_DEPENDENT_REC_3"/>
    <property type="match status" value="1"/>
</dbReference>
<comment type="similarity">
    <text evidence="11">Belongs to the TonB-dependent receptor family.</text>
</comment>
<evidence type="ECO:0000256" key="6">
    <source>
        <dbReference type="ARBA" id="ARBA00023004"/>
    </source>
</evidence>
<evidence type="ECO:0000313" key="15">
    <source>
        <dbReference type="Proteomes" id="UP000015524"/>
    </source>
</evidence>
<dbReference type="GO" id="GO:0006826">
    <property type="term" value="P:iron ion transport"/>
    <property type="evidence" value="ECO:0007669"/>
    <property type="project" value="UniProtKB-KW"/>
</dbReference>
<keyword evidence="5 11" id="KW-0812">Transmembrane</keyword>
<evidence type="ECO:0000256" key="8">
    <source>
        <dbReference type="ARBA" id="ARBA00023077"/>
    </source>
</evidence>
<sequence length="413" mass="44519">MKQNSLWLSSAGVVALVAAIPLAQAQDETTPQAAAVEDSVNIIVTATRRASPLSDVPIAVSAISAQAMQNSGATDIRALNQLAPSMLISSTGSEANASARIRGIGTVGDNPGLESSVAVFIDGVYRSRTGAGLTDLGEIERVEVLRGPQGTLFGRNASAGLINIISKAPEFTLGGKAEVTYGNYDYWRLAGRITGPVSDSIALALDGVWSKRDGFYKLVDAAGDKVGDTNDRDRYFLRGQALIEPNDALSIRLIGDYTNRDESCCGAAYVETRERVPLVGGGYGTNDFNRIAAIMQGQGAVFHDDPYDRRLTINEDRNYVSKLKDWGVSGEINYDFGGAKLTSITAYRDYKSKDYGDYDYSGADLLYRDPGTFRQFKTFTQELRLQGSAFGNALDWLVGGYYAHGLCCKNREA</sequence>
<evidence type="ECO:0000313" key="14">
    <source>
        <dbReference type="EMBL" id="EQB02009.1"/>
    </source>
</evidence>
<name>T0HWS0_9SPHN</name>
<evidence type="ECO:0000256" key="2">
    <source>
        <dbReference type="ARBA" id="ARBA00022448"/>
    </source>
</evidence>
<protein>
    <recommendedName>
        <fullName evidence="13">TonB-dependent receptor plug domain-containing protein</fullName>
    </recommendedName>
</protein>
<evidence type="ECO:0000256" key="4">
    <source>
        <dbReference type="ARBA" id="ARBA00022496"/>
    </source>
</evidence>
<keyword evidence="4" id="KW-0410">Iron transport</keyword>
<dbReference type="PANTHER" id="PTHR32552">
    <property type="entry name" value="FERRICHROME IRON RECEPTOR-RELATED"/>
    <property type="match status" value="1"/>
</dbReference>
<dbReference type="PATRIC" id="fig|1114964.3.peg.1859"/>
<dbReference type="GO" id="GO:0009279">
    <property type="term" value="C:cell outer membrane"/>
    <property type="evidence" value="ECO:0007669"/>
    <property type="project" value="UniProtKB-SubCell"/>
</dbReference>
<gene>
    <name evidence="14" type="ORF">L485_09515</name>
</gene>
<evidence type="ECO:0000256" key="10">
    <source>
        <dbReference type="ARBA" id="ARBA00023237"/>
    </source>
</evidence>
<evidence type="ECO:0000256" key="12">
    <source>
        <dbReference type="SAM" id="SignalP"/>
    </source>
</evidence>
<dbReference type="Proteomes" id="UP000015524">
    <property type="component" value="Unassembled WGS sequence"/>
</dbReference>
<dbReference type="Gene3D" id="2.40.170.20">
    <property type="entry name" value="TonB-dependent receptor, beta-barrel domain"/>
    <property type="match status" value="1"/>
</dbReference>
<dbReference type="InterPro" id="IPR012910">
    <property type="entry name" value="Plug_dom"/>
</dbReference>
<evidence type="ECO:0000256" key="7">
    <source>
        <dbReference type="ARBA" id="ARBA00023065"/>
    </source>
</evidence>
<dbReference type="Pfam" id="PF07715">
    <property type="entry name" value="Plug"/>
    <property type="match status" value="1"/>
</dbReference>
<evidence type="ECO:0000256" key="9">
    <source>
        <dbReference type="ARBA" id="ARBA00023136"/>
    </source>
</evidence>
<comment type="caution">
    <text evidence="14">The sequence shown here is derived from an EMBL/GenBank/DDBJ whole genome shotgun (WGS) entry which is preliminary data.</text>
</comment>
<dbReference type="AlphaFoldDB" id="T0HWS0"/>
<dbReference type="PANTHER" id="PTHR32552:SF81">
    <property type="entry name" value="TONB-DEPENDENT OUTER MEMBRANE RECEPTOR"/>
    <property type="match status" value="1"/>
</dbReference>
<evidence type="ECO:0000256" key="11">
    <source>
        <dbReference type="PROSITE-ProRule" id="PRU01360"/>
    </source>
</evidence>
<proteinExistence type="inferred from homology"/>
<feature type="signal peptide" evidence="12">
    <location>
        <begin position="1"/>
        <end position="25"/>
    </location>
</feature>
<keyword evidence="15" id="KW-1185">Reference proteome</keyword>
<organism evidence="14 15">
    <name type="scientific">Sphingobium baderi LL03</name>
    <dbReference type="NCBI Taxonomy" id="1114964"/>
    <lineage>
        <taxon>Bacteria</taxon>
        <taxon>Pseudomonadati</taxon>
        <taxon>Pseudomonadota</taxon>
        <taxon>Alphaproteobacteria</taxon>
        <taxon>Sphingomonadales</taxon>
        <taxon>Sphingomonadaceae</taxon>
        <taxon>Sphingobium</taxon>
    </lineage>
</organism>
<keyword evidence="9 11" id="KW-0472">Membrane</keyword>
<keyword evidence="2 11" id="KW-0813">Transport</keyword>
<accession>T0HWS0</accession>
<evidence type="ECO:0000259" key="13">
    <source>
        <dbReference type="Pfam" id="PF07715"/>
    </source>
</evidence>
<comment type="subcellular location">
    <subcellularLocation>
        <location evidence="1 11">Cell outer membrane</location>
        <topology evidence="1 11">Multi-pass membrane protein</topology>
    </subcellularLocation>
</comment>
<evidence type="ECO:0000256" key="3">
    <source>
        <dbReference type="ARBA" id="ARBA00022452"/>
    </source>
</evidence>
<evidence type="ECO:0000256" key="5">
    <source>
        <dbReference type="ARBA" id="ARBA00022692"/>
    </source>
</evidence>
<dbReference type="EMBL" id="ATIB01000052">
    <property type="protein sequence ID" value="EQB02009.1"/>
    <property type="molecule type" value="Genomic_DNA"/>
</dbReference>
<keyword evidence="6" id="KW-0408">Iron</keyword>
<keyword evidence="7" id="KW-0406">Ion transport</keyword>
<keyword evidence="8" id="KW-0798">TonB box</keyword>
<keyword evidence="3 11" id="KW-1134">Transmembrane beta strand</keyword>